<organism evidence="1 2">
    <name type="scientific">Nonlabens marinus S1-08</name>
    <dbReference type="NCBI Taxonomy" id="1454201"/>
    <lineage>
        <taxon>Bacteria</taxon>
        <taxon>Pseudomonadati</taxon>
        <taxon>Bacteroidota</taxon>
        <taxon>Flavobacteriia</taxon>
        <taxon>Flavobacteriales</taxon>
        <taxon>Flavobacteriaceae</taxon>
        <taxon>Nonlabens</taxon>
    </lineage>
</organism>
<gene>
    <name evidence="1" type="ORF">NMS_2523</name>
</gene>
<accession>W8VXU4</accession>
<reference evidence="1 2" key="1">
    <citation type="journal article" date="2014" name="Proc. Natl. Acad. Sci. U.S.A.">
        <title>Functional characterization of flavobacteria rhodopsins reveals a unique class of light-driven chloride pump in bacteria.</title>
        <authorList>
            <person name="Yoshizawa S."/>
            <person name="Kumagai Y."/>
            <person name="Kim H."/>
            <person name="Ogura Y."/>
            <person name="Hayashi T."/>
            <person name="Iwasaki W."/>
            <person name="DeLong E.F."/>
            <person name="Kogure K."/>
        </authorList>
    </citation>
    <scope>NUCLEOTIDE SEQUENCE [LARGE SCALE GENOMIC DNA]</scope>
    <source>
        <strain evidence="1 2">S1-08</strain>
    </source>
</reference>
<dbReference type="AlphaFoldDB" id="W8VXU4"/>
<sequence length="45" mass="5108">MNLNLNLNLKNFRLLICYANPKLLISIYSIPIIDCHPEFISGSST</sequence>
<dbReference type="Proteomes" id="UP000031760">
    <property type="component" value="Chromosome"/>
</dbReference>
<proteinExistence type="predicted"/>
<dbReference type="KEGG" id="nmf:NMS_2523"/>
<evidence type="ECO:0000313" key="2">
    <source>
        <dbReference type="Proteomes" id="UP000031760"/>
    </source>
</evidence>
<name>W8VXU4_9FLAO</name>
<evidence type="ECO:0000313" key="1">
    <source>
        <dbReference type="EMBL" id="BAO56532.1"/>
    </source>
</evidence>
<protein>
    <submittedName>
        <fullName evidence="1">Uncharacterized protein</fullName>
    </submittedName>
</protein>
<dbReference type="STRING" id="1454201.NMS_2523"/>
<keyword evidence="2" id="KW-1185">Reference proteome</keyword>
<dbReference type="HOGENOM" id="CLU_3202686_0_0_10"/>
<dbReference type="EMBL" id="AP014548">
    <property type="protein sequence ID" value="BAO56532.1"/>
    <property type="molecule type" value="Genomic_DNA"/>
</dbReference>